<protein>
    <recommendedName>
        <fullName evidence="3">Phage capsid protein</fullName>
    </recommendedName>
</protein>
<keyword evidence="2" id="KW-1185">Reference proteome</keyword>
<accession>A0A4Y1WZM2</accession>
<evidence type="ECO:0000313" key="2">
    <source>
        <dbReference type="Proteomes" id="UP000319374"/>
    </source>
</evidence>
<name>A0A4Y1WZM2_9BACT</name>
<organism evidence="1 2">
    <name type="scientific">Alistipes dispar</name>
    <dbReference type="NCBI Taxonomy" id="2585119"/>
    <lineage>
        <taxon>Bacteria</taxon>
        <taxon>Pseudomonadati</taxon>
        <taxon>Bacteroidota</taxon>
        <taxon>Bacteroidia</taxon>
        <taxon>Bacteroidales</taxon>
        <taxon>Rikenellaceae</taxon>
        <taxon>Alistipes</taxon>
    </lineage>
</organism>
<dbReference type="OrthoDB" id="1000546at2"/>
<dbReference type="GeneID" id="98673092"/>
<dbReference type="RefSeq" id="WP_141428292.1">
    <property type="nucleotide sequence ID" value="NZ_AP019736.1"/>
</dbReference>
<proteinExistence type="predicted"/>
<reference evidence="2" key="1">
    <citation type="submission" date="2019-06" db="EMBL/GenBank/DDBJ databases">
        <title>Alistipes onderdonkii subsp. vulgaris subsp. nov., Alistipes dispar sp. nov. and Alistipes communis sp. nov., isolated from human faeces, and creation of Alistipes onderdonkii subsp. onderdonkii subsp. nov.</title>
        <authorList>
            <person name="Sakamoto M."/>
            <person name="Ikeyama N."/>
            <person name="Ogata Y."/>
            <person name="Suda W."/>
            <person name="Iino T."/>
            <person name="Hattori M."/>
            <person name="Ohkuma M."/>
        </authorList>
    </citation>
    <scope>NUCLEOTIDE SEQUENCE [LARGE SCALE GENOMIC DNA]</scope>
    <source>
        <strain evidence="2">5CPEGH6</strain>
    </source>
</reference>
<evidence type="ECO:0008006" key="3">
    <source>
        <dbReference type="Google" id="ProtNLM"/>
    </source>
</evidence>
<evidence type="ECO:0000313" key="1">
    <source>
        <dbReference type="EMBL" id="BBL06477.1"/>
    </source>
</evidence>
<dbReference type="EMBL" id="AP019736">
    <property type="protein sequence ID" value="BBL06477.1"/>
    <property type="molecule type" value="Genomic_DNA"/>
</dbReference>
<gene>
    <name evidence="1" type="ORF">A5CPEGH6_11150</name>
</gene>
<sequence>MTYLENAKQYTGSELETVFFRPMLTGESARELGVRVLYNMPTPTHVQLWDGQRNILQKYTAAGWSGGAAAAKFEKTIDLRRVKAEMSFSAADYFSMVCEKIASVTNVHLEDLTGTELEKAETALFRQALAENLRATMWVGDTSAETGYNTFDGFLKLIGELVAEESVYHNTYQDADLASAEKIVEFFDELWTNADTRTQDLKADGQLAYFLTSDLCHLYEKYLDAKGADAAYADAVNGRPMLSYHGIPVIDVRLGGYLAPTSFDKSFCMLTDRRNLVLAVNTADMPGNEVRMWYNPDEMENRQRAVFMAGCAILDESLVTYLHKQ</sequence>
<dbReference type="KEGG" id="ada:A5CPEGH6_11150"/>
<dbReference type="AlphaFoldDB" id="A0A4Y1WZM2"/>
<dbReference type="Proteomes" id="UP000319374">
    <property type="component" value="Chromosome"/>
</dbReference>